<dbReference type="PANTHER" id="PTHR11485:SF57">
    <property type="entry name" value="TRANSFERRIN"/>
    <property type="match status" value="1"/>
</dbReference>
<evidence type="ECO:0000313" key="4">
    <source>
        <dbReference type="Proteomes" id="UP001148838"/>
    </source>
</evidence>
<dbReference type="PROSITE" id="PS00205">
    <property type="entry name" value="TRANSFERRIN_LIKE_1"/>
    <property type="match status" value="1"/>
</dbReference>
<organism evidence="3 4">
    <name type="scientific">Periplaneta americana</name>
    <name type="common">American cockroach</name>
    <name type="synonym">Blatta americana</name>
    <dbReference type="NCBI Taxonomy" id="6978"/>
    <lineage>
        <taxon>Eukaryota</taxon>
        <taxon>Metazoa</taxon>
        <taxon>Ecdysozoa</taxon>
        <taxon>Arthropoda</taxon>
        <taxon>Hexapoda</taxon>
        <taxon>Insecta</taxon>
        <taxon>Pterygota</taxon>
        <taxon>Neoptera</taxon>
        <taxon>Polyneoptera</taxon>
        <taxon>Dictyoptera</taxon>
        <taxon>Blattodea</taxon>
        <taxon>Blattoidea</taxon>
        <taxon>Blattidae</taxon>
        <taxon>Blattinae</taxon>
        <taxon>Periplaneta</taxon>
    </lineage>
</organism>
<dbReference type="InterPro" id="IPR018195">
    <property type="entry name" value="Transferrin_Fe_BS"/>
</dbReference>
<dbReference type="InterPro" id="IPR001156">
    <property type="entry name" value="Transferrin-like_dom"/>
</dbReference>
<keyword evidence="4" id="KW-1185">Reference proteome</keyword>
<dbReference type="SUPFAM" id="SSF53850">
    <property type="entry name" value="Periplasmic binding protein-like II"/>
    <property type="match status" value="1"/>
</dbReference>
<dbReference type="Pfam" id="PF00405">
    <property type="entry name" value="Transferrin"/>
    <property type="match status" value="1"/>
</dbReference>
<dbReference type="Gene3D" id="3.40.190.10">
    <property type="entry name" value="Periplasmic binding protein-like II"/>
    <property type="match status" value="1"/>
</dbReference>
<gene>
    <name evidence="3" type="ORF">ANN_27091</name>
</gene>
<dbReference type="PANTHER" id="PTHR11485">
    <property type="entry name" value="TRANSFERRIN"/>
    <property type="match status" value="1"/>
</dbReference>
<dbReference type="EMBL" id="JAJSOF020000040">
    <property type="protein sequence ID" value="KAJ4426279.1"/>
    <property type="molecule type" value="Genomic_DNA"/>
</dbReference>
<name>A0ABQ8RX79_PERAM</name>
<dbReference type="Proteomes" id="UP001148838">
    <property type="component" value="Unassembled WGS sequence"/>
</dbReference>
<accession>A0ABQ8RX79</accession>
<dbReference type="PRINTS" id="PR00422">
    <property type="entry name" value="TRANSFERRIN"/>
</dbReference>
<reference evidence="3 4" key="1">
    <citation type="journal article" date="2022" name="Allergy">
        <title>Genome assembly and annotation of Periplaneta americana reveal a comprehensive cockroach allergen profile.</title>
        <authorList>
            <person name="Wang L."/>
            <person name="Xiong Q."/>
            <person name="Saelim N."/>
            <person name="Wang L."/>
            <person name="Nong W."/>
            <person name="Wan A.T."/>
            <person name="Shi M."/>
            <person name="Liu X."/>
            <person name="Cao Q."/>
            <person name="Hui J.H.L."/>
            <person name="Sookrung N."/>
            <person name="Leung T.F."/>
            <person name="Tungtrongchitr A."/>
            <person name="Tsui S.K.W."/>
        </authorList>
    </citation>
    <scope>NUCLEOTIDE SEQUENCE [LARGE SCALE GENOMIC DNA]</scope>
    <source>
        <strain evidence="3">PWHHKU_190912</strain>
    </source>
</reference>
<dbReference type="PROSITE" id="PS51408">
    <property type="entry name" value="TRANSFERRIN_LIKE_4"/>
    <property type="match status" value="1"/>
</dbReference>
<feature type="domain" description="Transferrin-like" evidence="2">
    <location>
        <begin position="70"/>
        <end position="305"/>
    </location>
</feature>
<dbReference type="SMART" id="SM00094">
    <property type="entry name" value="TR_FER"/>
    <property type="match status" value="1"/>
</dbReference>
<evidence type="ECO:0000259" key="2">
    <source>
        <dbReference type="PROSITE" id="PS51408"/>
    </source>
</evidence>
<evidence type="ECO:0000313" key="3">
    <source>
        <dbReference type="EMBL" id="KAJ4426279.1"/>
    </source>
</evidence>
<proteinExistence type="predicted"/>
<protein>
    <recommendedName>
        <fullName evidence="2">Transferrin-like domain-containing protein</fullName>
    </recommendedName>
</protein>
<keyword evidence="1" id="KW-0677">Repeat</keyword>
<sequence length="305" mass="33865">MWNTVREELCDEKQKKRTRELWRGSAVTTIKLRSAAGRSVSALAMSKLSLLLLLQLPAALLLAIPTPHVYKVCVPDGALNDCEQMASETALHMHCVPARDRTACLDKIQHHDADFVPVDPEDIFLASKITNQSFIVFKEIRTKEEPDEEFRYEAVAVIHKNQNITSVQGLRGLKSCHTGVGRNVGYKIPITKLRKMGVLTNLNDPDMTPRENELHALSQLFSKACLVGKWAPDPAQNQALKYKRRFSIRRRIFAECDISLKFAANTPGSATAIYNITSGCPEFPSAILLDPANPPPAYVGPSSFA</sequence>
<evidence type="ECO:0000256" key="1">
    <source>
        <dbReference type="ARBA" id="ARBA00022737"/>
    </source>
</evidence>
<comment type="caution">
    <text evidence="3">The sequence shown here is derived from an EMBL/GenBank/DDBJ whole genome shotgun (WGS) entry which is preliminary data.</text>
</comment>